<dbReference type="GO" id="GO:0035861">
    <property type="term" value="C:site of double-strand break"/>
    <property type="evidence" value="ECO:0007669"/>
    <property type="project" value="TreeGrafter"/>
</dbReference>
<dbReference type="GO" id="GO:0000793">
    <property type="term" value="C:condensed chromosome"/>
    <property type="evidence" value="ECO:0007669"/>
    <property type="project" value="TreeGrafter"/>
</dbReference>
<dbReference type="Gene3D" id="1.10.10.1450">
    <property type="match status" value="1"/>
</dbReference>
<feature type="non-terminal residue" evidence="2">
    <location>
        <position position="1"/>
    </location>
</feature>
<dbReference type="GO" id="GO:0044547">
    <property type="term" value="F:DNA topoisomerase binding"/>
    <property type="evidence" value="ECO:0007669"/>
    <property type="project" value="TreeGrafter"/>
</dbReference>
<accession>E2BW86</accession>
<dbReference type="InterPro" id="IPR041426">
    <property type="entry name" value="Mos1_HTH"/>
</dbReference>
<keyword evidence="2" id="KW-0489">Methyltransferase</keyword>
<proteinExistence type="predicted"/>
<keyword evidence="3" id="KW-1185">Reference proteome</keyword>
<evidence type="ECO:0000313" key="3">
    <source>
        <dbReference type="Proteomes" id="UP000008237"/>
    </source>
</evidence>
<feature type="domain" description="Mos1 transposase HTH" evidence="1">
    <location>
        <begin position="1"/>
        <end position="49"/>
    </location>
</feature>
<dbReference type="GO" id="GO:0003690">
    <property type="term" value="F:double-stranded DNA binding"/>
    <property type="evidence" value="ECO:0007669"/>
    <property type="project" value="TreeGrafter"/>
</dbReference>
<reference evidence="2 3" key="1">
    <citation type="journal article" date="2010" name="Science">
        <title>Genomic comparison of the ants Camponotus floridanus and Harpegnathos saltator.</title>
        <authorList>
            <person name="Bonasio R."/>
            <person name="Zhang G."/>
            <person name="Ye C."/>
            <person name="Mutti N.S."/>
            <person name="Fang X."/>
            <person name="Qin N."/>
            <person name="Donahue G."/>
            <person name="Yang P."/>
            <person name="Li Q."/>
            <person name="Li C."/>
            <person name="Zhang P."/>
            <person name="Huang Z."/>
            <person name="Berger S.L."/>
            <person name="Reinberg D."/>
            <person name="Wang J."/>
            <person name="Liebig J."/>
        </authorList>
    </citation>
    <scope>NUCLEOTIDE SEQUENCE [LARGE SCALE GENOMIC DNA]</scope>
    <source>
        <strain evidence="2 3">R22 G/1</strain>
    </source>
</reference>
<dbReference type="GO" id="GO:0003697">
    <property type="term" value="F:single-stranded DNA binding"/>
    <property type="evidence" value="ECO:0007669"/>
    <property type="project" value="TreeGrafter"/>
</dbReference>
<dbReference type="GO" id="GO:0032259">
    <property type="term" value="P:methylation"/>
    <property type="evidence" value="ECO:0007669"/>
    <property type="project" value="UniProtKB-KW"/>
</dbReference>
<dbReference type="PANTHER" id="PTHR46060">
    <property type="entry name" value="MARINER MOS1 TRANSPOSASE-LIKE PROTEIN"/>
    <property type="match status" value="1"/>
</dbReference>
<dbReference type="GO" id="GO:0044774">
    <property type="term" value="P:mitotic DNA integrity checkpoint signaling"/>
    <property type="evidence" value="ECO:0007669"/>
    <property type="project" value="TreeGrafter"/>
</dbReference>
<protein>
    <submittedName>
        <fullName evidence="2">Histone-lysine N-methyltransferase SETMAR</fullName>
    </submittedName>
</protein>
<dbReference type="Gene3D" id="1.10.10.10">
    <property type="entry name" value="Winged helix-like DNA-binding domain superfamily/Winged helix DNA-binding domain"/>
    <property type="match status" value="1"/>
</dbReference>
<sequence length="111" mass="12930">KHHLREVLHYVIAKRNATETYRLLVEMYGNHVPPNTTCKEWFRRFQNNDFGTEDREHGKPPKNFEDTDLEALLTVDCCQTQSELAVALNVERSTVAKRLKAMGMIQKVGNW</sequence>
<dbReference type="Pfam" id="PF17906">
    <property type="entry name" value="HTH_48"/>
    <property type="match status" value="1"/>
</dbReference>
<organism evidence="3">
    <name type="scientific">Harpegnathos saltator</name>
    <name type="common">Jerdon's jumping ant</name>
    <dbReference type="NCBI Taxonomy" id="610380"/>
    <lineage>
        <taxon>Eukaryota</taxon>
        <taxon>Metazoa</taxon>
        <taxon>Ecdysozoa</taxon>
        <taxon>Arthropoda</taxon>
        <taxon>Hexapoda</taxon>
        <taxon>Insecta</taxon>
        <taxon>Pterygota</taxon>
        <taxon>Neoptera</taxon>
        <taxon>Endopterygota</taxon>
        <taxon>Hymenoptera</taxon>
        <taxon>Apocrita</taxon>
        <taxon>Aculeata</taxon>
        <taxon>Formicoidea</taxon>
        <taxon>Formicidae</taxon>
        <taxon>Ponerinae</taxon>
        <taxon>Ponerini</taxon>
        <taxon>Harpegnathos</taxon>
    </lineage>
</organism>
<evidence type="ECO:0000313" key="2">
    <source>
        <dbReference type="EMBL" id="EFN80044.1"/>
    </source>
</evidence>
<dbReference type="GO" id="GO:0000014">
    <property type="term" value="F:single-stranded DNA endodeoxyribonuclease activity"/>
    <property type="evidence" value="ECO:0007669"/>
    <property type="project" value="TreeGrafter"/>
</dbReference>
<dbReference type="GO" id="GO:0015074">
    <property type="term" value="P:DNA integration"/>
    <property type="evidence" value="ECO:0007669"/>
    <property type="project" value="TreeGrafter"/>
</dbReference>
<dbReference type="GO" id="GO:0000729">
    <property type="term" value="P:DNA double-strand break processing"/>
    <property type="evidence" value="ECO:0007669"/>
    <property type="project" value="TreeGrafter"/>
</dbReference>
<dbReference type="GO" id="GO:0031297">
    <property type="term" value="P:replication fork processing"/>
    <property type="evidence" value="ECO:0007669"/>
    <property type="project" value="TreeGrafter"/>
</dbReference>
<dbReference type="GO" id="GO:0005634">
    <property type="term" value="C:nucleus"/>
    <property type="evidence" value="ECO:0007669"/>
    <property type="project" value="TreeGrafter"/>
</dbReference>
<feature type="non-terminal residue" evidence="2">
    <location>
        <position position="111"/>
    </location>
</feature>
<dbReference type="GO" id="GO:0042800">
    <property type="term" value="F:histone H3K4 methyltransferase activity"/>
    <property type="evidence" value="ECO:0007669"/>
    <property type="project" value="TreeGrafter"/>
</dbReference>
<dbReference type="Proteomes" id="UP000008237">
    <property type="component" value="Unassembled WGS sequence"/>
</dbReference>
<evidence type="ECO:0000259" key="1">
    <source>
        <dbReference type="Pfam" id="PF17906"/>
    </source>
</evidence>
<name>E2BW86_HARSA</name>
<dbReference type="InParanoid" id="E2BW86"/>
<dbReference type="InterPro" id="IPR052709">
    <property type="entry name" value="Transposase-MT_Hybrid"/>
</dbReference>
<keyword evidence="2" id="KW-0808">Transferase</keyword>
<gene>
    <name evidence="2" type="ORF">EAI_12525</name>
</gene>
<dbReference type="GO" id="GO:0006303">
    <property type="term" value="P:double-strand break repair via nonhomologous end joining"/>
    <property type="evidence" value="ECO:0007669"/>
    <property type="project" value="TreeGrafter"/>
</dbReference>
<dbReference type="EMBL" id="GL451096">
    <property type="protein sequence ID" value="EFN80044.1"/>
    <property type="molecule type" value="Genomic_DNA"/>
</dbReference>
<dbReference type="PANTHER" id="PTHR46060:SF2">
    <property type="entry name" value="HISTONE-LYSINE N-METHYLTRANSFERASE SETMAR"/>
    <property type="match status" value="1"/>
</dbReference>
<dbReference type="GO" id="GO:0046975">
    <property type="term" value="F:histone H3K36 methyltransferase activity"/>
    <property type="evidence" value="ECO:0007669"/>
    <property type="project" value="TreeGrafter"/>
</dbReference>
<dbReference type="InterPro" id="IPR036388">
    <property type="entry name" value="WH-like_DNA-bd_sf"/>
</dbReference>
<dbReference type="AlphaFoldDB" id="E2BW86"/>